<accession>A0A8S3Y2I0</accession>
<dbReference type="OrthoDB" id="7042880at2759"/>
<dbReference type="Proteomes" id="UP000691718">
    <property type="component" value="Unassembled WGS sequence"/>
</dbReference>
<dbReference type="AlphaFoldDB" id="A0A8S3Y2I0"/>
<evidence type="ECO:0000256" key="3">
    <source>
        <dbReference type="ARBA" id="ARBA00022598"/>
    </source>
</evidence>
<evidence type="ECO:0000313" key="9">
    <source>
        <dbReference type="Proteomes" id="UP000691718"/>
    </source>
</evidence>
<dbReference type="PANTHER" id="PTHR43599">
    <property type="entry name" value="MULTIFUNCTIONAL PROTEIN ADE2"/>
    <property type="match status" value="1"/>
</dbReference>
<evidence type="ECO:0000256" key="2">
    <source>
        <dbReference type="ARBA" id="ARBA00012217"/>
    </source>
</evidence>
<proteinExistence type="predicted"/>
<name>A0A8S3Y2I0_PARAO</name>
<evidence type="ECO:0000256" key="4">
    <source>
        <dbReference type="ARBA" id="ARBA00022741"/>
    </source>
</evidence>
<keyword evidence="9" id="KW-1185">Reference proteome</keyword>
<dbReference type="GO" id="GO:0005829">
    <property type="term" value="C:cytosol"/>
    <property type="evidence" value="ECO:0007669"/>
    <property type="project" value="TreeGrafter"/>
</dbReference>
<dbReference type="InterPro" id="IPR028923">
    <property type="entry name" value="SAICAR_synt/ADE2_N"/>
</dbReference>
<gene>
    <name evidence="8" type="ORF">PAPOLLO_LOCUS22777</name>
</gene>
<keyword evidence="4" id="KW-0547">Nucleotide-binding</keyword>
<comment type="caution">
    <text evidence="8">The sequence shown here is derived from an EMBL/GenBank/DDBJ whole genome shotgun (WGS) entry which is preliminary data.</text>
</comment>
<dbReference type="EMBL" id="CAJQZP010001402">
    <property type="protein sequence ID" value="CAG5043608.1"/>
    <property type="molecule type" value="Genomic_DNA"/>
</dbReference>
<organism evidence="8 9">
    <name type="scientific">Parnassius apollo</name>
    <name type="common">Apollo butterfly</name>
    <name type="synonym">Papilio apollo</name>
    <dbReference type="NCBI Taxonomy" id="110799"/>
    <lineage>
        <taxon>Eukaryota</taxon>
        <taxon>Metazoa</taxon>
        <taxon>Ecdysozoa</taxon>
        <taxon>Arthropoda</taxon>
        <taxon>Hexapoda</taxon>
        <taxon>Insecta</taxon>
        <taxon>Pterygota</taxon>
        <taxon>Neoptera</taxon>
        <taxon>Endopterygota</taxon>
        <taxon>Lepidoptera</taxon>
        <taxon>Glossata</taxon>
        <taxon>Ditrysia</taxon>
        <taxon>Papilionoidea</taxon>
        <taxon>Papilionidae</taxon>
        <taxon>Parnassiinae</taxon>
        <taxon>Parnassini</taxon>
        <taxon>Parnassius</taxon>
        <taxon>Parnassius</taxon>
    </lineage>
</organism>
<evidence type="ECO:0000256" key="1">
    <source>
        <dbReference type="ARBA" id="ARBA00004672"/>
    </source>
</evidence>
<evidence type="ECO:0000259" key="7">
    <source>
        <dbReference type="Pfam" id="PF01259"/>
    </source>
</evidence>
<keyword evidence="3" id="KW-0436">Ligase</keyword>
<dbReference type="GO" id="GO:0005524">
    <property type="term" value="F:ATP binding"/>
    <property type="evidence" value="ECO:0007669"/>
    <property type="project" value="UniProtKB-KW"/>
</dbReference>
<sequence length="87" mass="9303">MSHPKEVGGYKLGSLSIEGKTKQVFDLPEHPGHCLLLNKDRITAGDGVKAHDLEGKVAISNQTNAKVFEILKGADIKTAFVKMASAT</sequence>
<dbReference type="PANTHER" id="PTHR43599:SF3">
    <property type="entry name" value="SI:DKEY-6E2.2"/>
    <property type="match status" value="1"/>
</dbReference>
<dbReference type="InterPro" id="IPR050089">
    <property type="entry name" value="SAICAR_synthetase"/>
</dbReference>
<dbReference type="GO" id="GO:0006189">
    <property type="term" value="P:'de novo' IMP biosynthetic process"/>
    <property type="evidence" value="ECO:0007669"/>
    <property type="project" value="TreeGrafter"/>
</dbReference>
<dbReference type="EC" id="6.3.2.6" evidence="2"/>
<dbReference type="GO" id="GO:0004639">
    <property type="term" value="F:phosphoribosylaminoimidazolesuccinocarboxamide synthase activity"/>
    <property type="evidence" value="ECO:0007669"/>
    <property type="project" value="UniProtKB-EC"/>
</dbReference>
<evidence type="ECO:0000313" key="8">
    <source>
        <dbReference type="EMBL" id="CAG5043608.1"/>
    </source>
</evidence>
<protein>
    <recommendedName>
        <fullName evidence="2">phosphoribosylaminoimidazolesuccinocarboxamide synthase</fullName>
        <ecNumber evidence="2">6.3.2.6</ecNumber>
    </recommendedName>
</protein>
<reference evidence="8" key="1">
    <citation type="submission" date="2021-04" db="EMBL/GenBank/DDBJ databases">
        <authorList>
            <person name="Tunstrom K."/>
        </authorList>
    </citation>
    <scope>NUCLEOTIDE SEQUENCE</scope>
</reference>
<feature type="domain" description="SAICAR synthetase/ADE2 N-terminal" evidence="7">
    <location>
        <begin position="17"/>
        <end position="84"/>
    </location>
</feature>
<dbReference type="FunFam" id="3.30.200.20:FF:000183">
    <property type="entry name" value="Probable multifunctional protein ADE2"/>
    <property type="match status" value="1"/>
</dbReference>
<keyword evidence="5" id="KW-0658">Purine biosynthesis</keyword>
<keyword evidence="6" id="KW-0067">ATP-binding</keyword>
<dbReference type="Pfam" id="PF01259">
    <property type="entry name" value="SAICAR_synt"/>
    <property type="match status" value="1"/>
</dbReference>
<evidence type="ECO:0000256" key="6">
    <source>
        <dbReference type="ARBA" id="ARBA00022840"/>
    </source>
</evidence>
<comment type="pathway">
    <text evidence="1">Purine metabolism; IMP biosynthesis via de novo pathway; 5-amino-1-(5-phospho-D-ribosyl)imidazole-4-carboxamide from 5-amino-1-(5-phospho-D-ribosyl)imidazole-4-carboxylate: step 1/2.</text>
</comment>
<evidence type="ECO:0000256" key="5">
    <source>
        <dbReference type="ARBA" id="ARBA00022755"/>
    </source>
</evidence>